<accession>A0A7H8TK14</accession>
<feature type="signal peptide" evidence="1">
    <location>
        <begin position="1"/>
        <end position="30"/>
    </location>
</feature>
<dbReference type="RefSeq" id="WP_176578470.1">
    <property type="nucleotide sequence ID" value="NZ_CBDRGH010000022.1"/>
</dbReference>
<dbReference type="AlphaFoldDB" id="A0A7H8TK14"/>
<organism evidence="2 3">
    <name type="scientific">Streptomyces chartreusis</name>
    <dbReference type="NCBI Taxonomy" id="1969"/>
    <lineage>
        <taxon>Bacteria</taxon>
        <taxon>Bacillati</taxon>
        <taxon>Actinomycetota</taxon>
        <taxon>Actinomycetes</taxon>
        <taxon>Kitasatosporales</taxon>
        <taxon>Streptomycetaceae</taxon>
        <taxon>Streptomyces</taxon>
    </lineage>
</organism>
<gene>
    <name evidence="2" type="ORF">HUT05_44780</name>
</gene>
<protein>
    <submittedName>
        <fullName evidence="2">SH3 domain-containing protein</fullName>
    </submittedName>
</protein>
<sequence length="114" mass="12220">MPAARRLVTVALAISLIGGAATALAPAASAAHSYRCTYNITDHKAFVGYSGVNYRTGPSLGYVSKGLLYRGDDLRVYCGKSNWVYTKLMHRSRGGLPAGTLGWIRKDMLLQLAG</sequence>
<evidence type="ECO:0000313" key="3">
    <source>
        <dbReference type="Proteomes" id="UP000509418"/>
    </source>
</evidence>
<name>A0A7H8TK14_STRCX</name>
<dbReference type="EMBL" id="CP056041">
    <property type="protein sequence ID" value="QKZ23856.1"/>
    <property type="molecule type" value="Genomic_DNA"/>
</dbReference>
<dbReference type="Proteomes" id="UP000509418">
    <property type="component" value="Chromosome"/>
</dbReference>
<evidence type="ECO:0000256" key="1">
    <source>
        <dbReference type="SAM" id="SignalP"/>
    </source>
</evidence>
<proteinExistence type="predicted"/>
<reference evidence="2 3" key="1">
    <citation type="submission" date="2020-06" db="EMBL/GenBank/DDBJ databases">
        <title>Genome mining for natural products.</title>
        <authorList>
            <person name="Zhang B."/>
            <person name="Shi J."/>
            <person name="Ge H."/>
        </authorList>
    </citation>
    <scope>NUCLEOTIDE SEQUENCE [LARGE SCALE GENOMIC DNA]</scope>
    <source>
        <strain evidence="2 3">NA02069</strain>
    </source>
</reference>
<dbReference type="Gene3D" id="2.30.30.40">
    <property type="entry name" value="SH3 Domains"/>
    <property type="match status" value="1"/>
</dbReference>
<keyword evidence="3" id="KW-1185">Reference proteome</keyword>
<keyword evidence="1" id="KW-0732">Signal</keyword>
<feature type="chain" id="PRO_5028904900" evidence="1">
    <location>
        <begin position="31"/>
        <end position="114"/>
    </location>
</feature>
<evidence type="ECO:0000313" key="2">
    <source>
        <dbReference type="EMBL" id="QKZ23856.1"/>
    </source>
</evidence>